<accession>A0RVS6</accession>
<reference evidence="1 2" key="1">
    <citation type="journal article" date="2006" name="Proc. Natl. Acad. Sci. U.S.A.">
        <title>Genomic analysis of the uncultivated marine crenarchaeote Cenarchaeum symbiosum.</title>
        <authorList>
            <person name="Hallam S.J."/>
            <person name="Konstantinidis K.T."/>
            <person name="Putnam N."/>
            <person name="Schleper C."/>
            <person name="Watanabe Y."/>
            <person name="Sugahara J."/>
            <person name="Preston C."/>
            <person name="de la Torre J."/>
            <person name="Richardson P.M."/>
            <person name="DeLong E.F."/>
        </authorList>
    </citation>
    <scope>NUCLEOTIDE SEQUENCE [LARGE SCALE GENOMIC DNA]</scope>
    <source>
        <strain evidence="2">A</strain>
    </source>
</reference>
<dbReference type="KEGG" id="csy:CENSYa_0810"/>
<dbReference type="HOGENOM" id="CLU_1987518_0_0_2"/>
<sequence length="125" mass="13119">MPAVDQSRIPGTGSTWAAFFRVCNLHVAAYTTYLACGSRGWSPVSRPVYGGASSTCPKYECTLRPATCPYKSSGCGCKICVPKLKSAGAAGVPCALLYSKIWGKTGPGHCVDNCKTDVLSVFTLS</sequence>
<name>A0RVS6_CENSY</name>
<evidence type="ECO:0000313" key="2">
    <source>
        <dbReference type="Proteomes" id="UP000000758"/>
    </source>
</evidence>
<protein>
    <submittedName>
        <fullName evidence="1">Uncharacterized protein</fullName>
    </submittedName>
</protein>
<dbReference type="STRING" id="414004.CENSYa_0810"/>
<dbReference type="Proteomes" id="UP000000758">
    <property type="component" value="Chromosome"/>
</dbReference>
<gene>
    <name evidence="1" type="ordered locus">CENSYa_0810</name>
</gene>
<dbReference type="EMBL" id="DP000238">
    <property type="protein sequence ID" value="ABK77443.1"/>
    <property type="molecule type" value="Genomic_DNA"/>
</dbReference>
<keyword evidence="2" id="KW-1185">Reference proteome</keyword>
<dbReference type="AlphaFoldDB" id="A0RVS6"/>
<evidence type="ECO:0000313" key="1">
    <source>
        <dbReference type="EMBL" id="ABK77443.1"/>
    </source>
</evidence>
<proteinExistence type="predicted"/>
<organism evidence="1 2">
    <name type="scientific">Cenarchaeum symbiosum (strain A)</name>
    <dbReference type="NCBI Taxonomy" id="414004"/>
    <lineage>
        <taxon>Archaea</taxon>
        <taxon>Nitrososphaerota</taxon>
        <taxon>Candidatus Cenarchaeales</taxon>
        <taxon>Candidatus Cenarchaeaceae</taxon>
        <taxon>Candidatus Cenarchaeum</taxon>
    </lineage>
</organism>
<dbReference type="EnsemblBacteria" id="ABK77443">
    <property type="protein sequence ID" value="ABK77443"/>
    <property type="gene ID" value="CENSYa_0810"/>
</dbReference>